<dbReference type="Gene3D" id="1.25.40.20">
    <property type="entry name" value="Ankyrin repeat-containing domain"/>
    <property type="match status" value="1"/>
</dbReference>
<dbReference type="SMART" id="SM00248">
    <property type="entry name" value="ANK"/>
    <property type="match status" value="2"/>
</dbReference>
<feature type="domain" description="F-box" evidence="5">
    <location>
        <begin position="229"/>
        <end position="257"/>
    </location>
</feature>
<evidence type="ECO:0000256" key="1">
    <source>
        <dbReference type="ARBA" id="ARBA00022737"/>
    </source>
</evidence>
<accession>A0AAW1TSL3</accession>
<dbReference type="PROSITE" id="PS50181">
    <property type="entry name" value="FBOX"/>
    <property type="match status" value="1"/>
</dbReference>
<protein>
    <recommendedName>
        <fullName evidence="5">F-box domain-containing protein</fullName>
    </recommendedName>
</protein>
<keyword evidence="1" id="KW-0677">Repeat</keyword>
<evidence type="ECO:0000256" key="4">
    <source>
        <dbReference type="SAM" id="MobiDB-lite"/>
    </source>
</evidence>
<dbReference type="EMBL" id="JARQZJ010000031">
    <property type="protein sequence ID" value="KAK9874497.1"/>
    <property type="molecule type" value="Genomic_DNA"/>
</dbReference>
<comment type="caution">
    <text evidence="6">The sequence shown here is derived from an EMBL/GenBank/DDBJ whole genome shotgun (WGS) entry which is preliminary data.</text>
</comment>
<dbReference type="PANTHER" id="PTHR24198">
    <property type="entry name" value="ANKYRIN REPEAT AND PROTEIN KINASE DOMAIN-CONTAINING PROTEIN"/>
    <property type="match status" value="1"/>
</dbReference>
<evidence type="ECO:0000256" key="3">
    <source>
        <dbReference type="PROSITE-ProRule" id="PRU00023"/>
    </source>
</evidence>
<sequence>MENERPLKEMLSKGANPNIQDKNGNTALHLLANRKSTERMREFARLLIEYDTDLNAINEEGATPVHTAVNANCGLMVDVLFKEGADVNIRNNMGYTPVTKASSAPLRIADILRNLGNQLIMQHECKFLVYLDVLFYIIGYEGFMNFKIKCADELLKLKKKMIQNCTISYFDILTASPHKVAKCLGNDDILQALIIFDENKYIFGNRIFRNSKKRLRRHKAAQKLTEIFSVVLPSLPDLRIDKILENLDSRNIEKLEK</sequence>
<organism evidence="6 7">
    <name type="scientific">Henosepilachna vigintioctopunctata</name>
    <dbReference type="NCBI Taxonomy" id="420089"/>
    <lineage>
        <taxon>Eukaryota</taxon>
        <taxon>Metazoa</taxon>
        <taxon>Ecdysozoa</taxon>
        <taxon>Arthropoda</taxon>
        <taxon>Hexapoda</taxon>
        <taxon>Insecta</taxon>
        <taxon>Pterygota</taxon>
        <taxon>Neoptera</taxon>
        <taxon>Endopterygota</taxon>
        <taxon>Coleoptera</taxon>
        <taxon>Polyphaga</taxon>
        <taxon>Cucujiformia</taxon>
        <taxon>Coccinelloidea</taxon>
        <taxon>Coccinellidae</taxon>
        <taxon>Epilachninae</taxon>
        <taxon>Epilachnini</taxon>
        <taxon>Henosepilachna</taxon>
    </lineage>
</organism>
<feature type="region of interest" description="Disordered" evidence="4">
    <location>
        <begin position="1"/>
        <end position="24"/>
    </location>
</feature>
<dbReference type="PROSITE" id="PS50088">
    <property type="entry name" value="ANK_REPEAT"/>
    <property type="match status" value="2"/>
</dbReference>
<dbReference type="InterPro" id="IPR036770">
    <property type="entry name" value="Ankyrin_rpt-contain_sf"/>
</dbReference>
<dbReference type="PROSITE" id="PS50297">
    <property type="entry name" value="ANK_REP_REGION"/>
    <property type="match status" value="2"/>
</dbReference>
<feature type="repeat" description="ANK" evidence="3">
    <location>
        <begin position="23"/>
        <end position="59"/>
    </location>
</feature>
<evidence type="ECO:0000259" key="5">
    <source>
        <dbReference type="PROSITE" id="PS50181"/>
    </source>
</evidence>
<evidence type="ECO:0000313" key="7">
    <source>
        <dbReference type="Proteomes" id="UP001431783"/>
    </source>
</evidence>
<name>A0AAW1TSL3_9CUCU</name>
<evidence type="ECO:0000256" key="2">
    <source>
        <dbReference type="ARBA" id="ARBA00023043"/>
    </source>
</evidence>
<gene>
    <name evidence="6" type="ORF">WA026_002848</name>
</gene>
<feature type="compositionally biased region" description="Polar residues" evidence="4">
    <location>
        <begin position="15"/>
        <end position="24"/>
    </location>
</feature>
<proteinExistence type="predicted"/>
<feature type="compositionally biased region" description="Basic and acidic residues" evidence="4">
    <location>
        <begin position="1"/>
        <end position="11"/>
    </location>
</feature>
<reference evidence="6 7" key="1">
    <citation type="submission" date="2023-03" db="EMBL/GenBank/DDBJ databases">
        <title>Genome insight into feeding habits of ladybird beetles.</title>
        <authorList>
            <person name="Li H.-S."/>
            <person name="Huang Y.-H."/>
            <person name="Pang H."/>
        </authorList>
    </citation>
    <scope>NUCLEOTIDE SEQUENCE [LARGE SCALE GENOMIC DNA]</scope>
    <source>
        <strain evidence="6">SYSU_2023b</strain>
        <tissue evidence="6">Whole body</tissue>
    </source>
</reference>
<evidence type="ECO:0000313" key="6">
    <source>
        <dbReference type="EMBL" id="KAK9874497.1"/>
    </source>
</evidence>
<dbReference type="Pfam" id="PF12796">
    <property type="entry name" value="Ank_2"/>
    <property type="match status" value="1"/>
</dbReference>
<dbReference type="InterPro" id="IPR002110">
    <property type="entry name" value="Ankyrin_rpt"/>
</dbReference>
<keyword evidence="7" id="KW-1185">Reference proteome</keyword>
<dbReference type="SUPFAM" id="SSF48403">
    <property type="entry name" value="Ankyrin repeat"/>
    <property type="match status" value="1"/>
</dbReference>
<dbReference type="AlphaFoldDB" id="A0AAW1TSL3"/>
<dbReference type="Proteomes" id="UP001431783">
    <property type="component" value="Unassembled WGS sequence"/>
</dbReference>
<dbReference type="PANTHER" id="PTHR24198:SF165">
    <property type="entry name" value="ANKYRIN REPEAT-CONTAINING PROTEIN-RELATED"/>
    <property type="match status" value="1"/>
</dbReference>
<keyword evidence="2 3" id="KW-0040">ANK repeat</keyword>
<dbReference type="InterPro" id="IPR001810">
    <property type="entry name" value="F-box_dom"/>
</dbReference>
<feature type="repeat" description="ANK" evidence="3">
    <location>
        <begin position="60"/>
        <end position="92"/>
    </location>
</feature>